<dbReference type="GO" id="GO:0071897">
    <property type="term" value="P:DNA biosynthetic process"/>
    <property type="evidence" value="ECO:0007669"/>
    <property type="project" value="UniProtKB-ARBA"/>
</dbReference>
<dbReference type="EMBL" id="ODYU01011760">
    <property type="protein sequence ID" value="SOQ57686.1"/>
    <property type="molecule type" value="Genomic_DNA"/>
</dbReference>
<organism evidence="4">
    <name type="scientific">Spodoptera frugiperda</name>
    <name type="common">Fall armyworm</name>
    <dbReference type="NCBI Taxonomy" id="7108"/>
    <lineage>
        <taxon>Eukaryota</taxon>
        <taxon>Metazoa</taxon>
        <taxon>Ecdysozoa</taxon>
        <taxon>Arthropoda</taxon>
        <taxon>Hexapoda</taxon>
        <taxon>Insecta</taxon>
        <taxon>Pterygota</taxon>
        <taxon>Neoptera</taxon>
        <taxon>Endopterygota</taxon>
        <taxon>Lepidoptera</taxon>
        <taxon>Glossata</taxon>
        <taxon>Ditrysia</taxon>
        <taxon>Noctuoidea</taxon>
        <taxon>Noctuidae</taxon>
        <taxon>Amphipyrinae</taxon>
        <taxon>Spodoptera</taxon>
    </lineage>
</organism>
<dbReference type="PANTHER" id="PTHR47027:SF20">
    <property type="entry name" value="REVERSE TRANSCRIPTASE-LIKE PROTEIN WITH RNA-DIRECTED DNA POLYMERASE DOMAIN"/>
    <property type="match status" value="1"/>
</dbReference>
<dbReference type="Pfam" id="PF00078">
    <property type="entry name" value="RVT_1"/>
    <property type="match status" value="1"/>
</dbReference>
<dbReference type="PANTHER" id="PTHR47027">
    <property type="entry name" value="REVERSE TRANSCRIPTASE DOMAIN-CONTAINING PROTEIN"/>
    <property type="match status" value="1"/>
</dbReference>
<gene>
    <name evidence="4" type="ORF">SFRICE_041042</name>
</gene>
<accession>A0A2H1WXI8</accession>
<dbReference type="InterPro" id="IPR013087">
    <property type="entry name" value="Znf_C2H2_type"/>
</dbReference>
<evidence type="ECO:0000259" key="2">
    <source>
        <dbReference type="PROSITE" id="PS50157"/>
    </source>
</evidence>
<protein>
    <submittedName>
        <fullName evidence="4">SFRICE_041042</fullName>
    </submittedName>
</protein>
<feature type="domain" description="C2H2-type" evidence="2">
    <location>
        <begin position="377"/>
        <end position="402"/>
    </location>
</feature>
<evidence type="ECO:0000256" key="1">
    <source>
        <dbReference type="PROSITE-ProRule" id="PRU00042"/>
    </source>
</evidence>
<dbReference type="PROSITE" id="PS50157">
    <property type="entry name" value="ZINC_FINGER_C2H2_2"/>
    <property type="match status" value="1"/>
</dbReference>
<proteinExistence type="predicted"/>
<reference evidence="4" key="1">
    <citation type="submission" date="2016-07" db="EMBL/GenBank/DDBJ databases">
        <authorList>
            <person name="Bretaudeau A."/>
        </authorList>
    </citation>
    <scope>NUCLEOTIDE SEQUENCE</scope>
    <source>
        <strain evidence="4">Rice</strain>
        <tissue evidence="4">Whole body</tissue>
    </source>
</reference>
<dbReference type="PROSITE" id="PS00028">
    <property type="entry name" value="ZINC_FINGER_C2H2_1"/>
    <property type="match status" value="1"/>
</dbReference>
<dbReference type="GO" id="GO:0008270">
    <property type="term" value="F:zinc ion binding"/>
    <property type="evidence" value="ECO:0007669"/>
    <property type="project" value="UniProtKB-KW"/>
</dbReference>
<evidence type="ECO:0000259" key="3">
    <source>
        <dbReference type="PROSITE" id="PS50878"/>
    </source>
</evidence>
<sequence length="402" mass="46453">MKAQVRHENELSTEIDISSGVKQGCVMAPTLFAIYFSIVLRDALQYCSDQIQINFRTDKGVFDVSRFKAKSKSQTLSILEILYADDVCLMSDSMANLQSYVDALHQSCQRFGLVISASKTQILKQPARGCVADGSILHLGGKPLEEVTHFKYLGSNIRHDNTLATEIPSRIANAAANFGRLNARVWRSHDLRLETKISVYKALILPVLLYGAETWCLYKSDIRKLDTFHLRCLRSILNIKWMDRIPNTEVLRRAAIHGMDALLMRRQLGWCGHILRMKENRLPKKVFYSEMLEGKRKHGGQHLRYKDVLKRHLNACGINTKEWERLATHRQSWRIAVNENIKAYEHQRLDTLDVKRQLRKDRPKPSYIYTYNAAGQLYCYNCDRIFKTKFGLASHIRAHDRK</sequence>
<dbReference type="PROSITE" id="PS50878">
    <property type="entry name" value="RT_POL"/>
    <property type="match status" value="1"/>
</dbReference>
<keyword evidence="1" id="KW-0479">Metal-binding</keyword>
<keyword evidence="1" id="KW-0863">Zinc-finger</keyword>
<dbReference type="SUPFAM" id="SSF56672">
    <property type="entry name" value="DNA/RNA polymerases"/>
    <property type="match status" value="1"/>
</dbReference>
<dbReference type="InterPro" id="IPR043502">
    <property type="entry name" value="DNA/RNA_pol_sf"/>
</dbReference>
<keyword evidence="1" id="KW-0862">Zinc</keyword>
<name>A0A2H1WXI8_SPOFR</name>
<evidence type="ECO:0000313" key="4">
    <source>
        <dbReference type="EMBL" id="SOQ57686.1"/>
    </source>
</evidence>
<dbReference type="InterPro" id="IPR000477">
    <property type="entry name" value="RT_dom"/>
</dbReference>
<dbReference type="AlphaFoldDB" id="A0A2H1WXI8"/>
<feature type="domain" description="Reverse transcriptase" evidence="3">
    <location>
        <begin position="1"/>
        <end position="157"/>
    </location>
</feature>